<dbReference type="EMBL" id="JAHCDA010000003">
    <property type="protein sequence ID" value="MBS7812239.1"/>
    <property type="molecule type" value="Genomic_DNA"/>
</dbReference>
<dbReference type="InterPro" id="IPR006311">
    <property type="entry name" value="TAT_signal"/>
</dbReference>
<name>A0ABS5QEW7_9PROT</name>
<dbReference type="Proteomes" id="UP000766336">
    <property type="component" value="Unassembled WGS sequence"/>
</dbReference>
<dbReference type="PROSITE" id="PS51318">
    <property type="entry name" value="TAT"/>
    <property type="match status" value="1"/>
</dbReference>
<dbReference type="PANTHER" id="PTHR43194:SF5">
    <property type="entry name" value="PIMELOYL-[ACYL-CARRIER PROTEIN] METHYL ESTER ESTERASE"/>
    <property type="match status" value="1"/>
</dbReference>
<reference evidence="2 3" key="1">
    <citation type="submission" date="2021-05" db="EMBL/GenBank/DDBJ databases">
        <title>Roseococcus sp. XZZS9, whole genome shotgun sequencing project.</title>
        <authorList>
            <person name="Zhao G."/>
            <person name="Shen L."/>
        </authorList>
    </citation>
    <scope>NUCLEOTIDE SEQUENCE [LARGE SCALE GENOMIC DNA]</scope>
    <source>
        <strain evidence="2 3">XZZS9</strain>
    </source>
</reference>
<organism evidence="2 3">
    <name type="scientific">Roseococcus pinisoli</name>
    <dbReference type="NCBI Taxonomy" id="2835040"/>
    <lineage>
        <taxon>Bacteria</taxon>
        <taxon>Pseudomonadati</taxon>
        <taxon>Pseudomonadota</taxon>
        <taxon>Alphaproteobacteria</taxon>
        <taxon>Acetobacterales</taxon>
        <taxon>Roseomonadaceae</taxon>
        <taxon>Roseococcus</taxon>
    </lineage>
</organism>
<protein>
    <submittedName>
        <fullName evidence="2">Esterase</fullName>
    </submittedName>
</protein>
<evidence type="ECO:0000313" key="2">
    <source>
        <dbReference type="EMBL" id="MBS7812239.1"/>
    </source>
</evidence>
<dbReference type="PANTHER" id="PTHR43194">
    <property type="entry name" value="HYDROLASE ALPHA/BETA FOLD FAMILY"/>
    <property type="match status" value="1"/>
</dbReference>
<evidence type="ECO:0000256" key="1">
    <source>
        <dbReference type="SAM" id="SignalP"/>
    </source>
</evidence>
<dbReference type="CDD" id="cd12808">
    <property type="entry name" value="Esterase_713_like-1"/>
    <property type="match status" value="1"/>
</dbReference>
<gene>
    <name evidence="2" type="ORF">KHU32_14915</name>
</gene>
<sequence>MNRKDLAPGVASRRHAMLGTGVLAAAAGPAAAQVPAAPAPLRVASIGGFHVGGEVRTLTGLPPREVRLTATGPVRRIEVNGDYMVGQMYVQYVKLAAPSARHPLMLWHGGGLSGACWEDTPDGRPGWQSFFLRAGHDVYVSDAFERGRASWPRYPEILPDEPVFRSLFEAWRTFRFGPPDGFNLDPAKRRPYPEARFPVAALENLGRGAIPRWASSDAFTQRAYAAYLARMTEPSVIVVHSQGVAFALRAALEAPEKVAAIVAVEGSGAPDPATVDMARMRNIPLLMVWGDFIDQDPWPAYRRAVDRFAAALTAAGGKVDLMELPARGIRGNTHMIMHDDNSEEIAGLIQGWIAAQGLMKG</sequence>
<dbReference type="SUPFAM" id="SSF53474">
    <property type="entry name" value="alpha/beta-Hydrolases"/>
    <property type="match status" value="1"/>
</dbReference>
<dbReference type="InterPro" id="IPR050228">
    <property type="entry name" value="Carboxylesterase_BioH"/>
</dbReference>
<dbReference type="InterPro" id="IPR029058">
    <property type="entry name" value="AB_hydrolase_fold"/>
</dbReference>
<evidence type="ECO:0000313" key="3">
    <source>
        <dbReference type="Proteomes" id="UP000766336"/>
    </source>
</evidence>
<feature type="signal peptide" evidence="1">
    <location>
        <begin position="1"/>
        <end position="32"/>
    </location>
</feature>
<keyword evidence="3" id="KW-1185">Reference proteome</keyword>
<keyword evidence="1" id="KW-0732">Signal</keyword>
<feature type="chain" id="PRO_5046229075" evidence="1">
    <location>
        <begin position="33"/>
        <end position="361"/>
    </location>
</feature>
<dbReference type="RefSeq" id="WP_213670951.1">
    <property type="nucleotide sequence ID" value="NZ_JAHCDA010000003.1"/>
</dbReference>
<accession>A0ABS5QEW7</accession>
<comment type="caution">
    <text evidence="2">The sequence shown here is derived from an EMBL/GenBank/DDBJ whole genome shotgun (WGS) entry which is preliminary data.</text>
</comment>
<dbReference type="Gene3D" id="3.40.50.1820">
    <property type="entry name" value="alpha/beta hydrolase"/>
    <property type="match status" value="1"/>
</dbReference>
<proteinExistence type="predicted"/>